<feature type="compositionally biased region" description="Low complexity" evidence="1">
    <location>
        <begin position="349"/>
        <end position="364"/>
    </location>
</feature>
<dbReference type="AlphaFoldDB" id="A0A9W6XP85"/>
<feature type="compositionally biased region" description="Basic residues" evidence="1">
    <location>
        <begin position="227"/>
        <end position="243"/>
    </location>
</feature>
<feature type="region of interest" description="Disordered" evidence="1">
    <location>
        <begin position="296"/>
        <end position="317"/>
    </location>
</feature>
<dbReference type="EMBL" id="BSXT01001422">
    <property type="protein sequence ID" value="GMF42312.1"/>
    <property type="molecule type" value="Genomic_DNA"/>
</dbReference>
<keyword evidence="3" id="KW-1185">Reference proteome</keyword>
<feature type="region of interest" description="Disordered" evidence="1">
    <location>
        <begin position="349"/>
        <end position="392"/>
    </location>
</feature>
<sequence length="501" mass="50168">MAPPSTSIGAGGDSPSRPSLAGAAEVLGAAPPSSADAPEAAPGADSADSQPQGSVSSSGVPSDGTCSAAKASFVAPGAPQFSSVRWEDIEDIVTAGTDRTVRHRFRRLDKSLVDTDKVIRHDREQFKAGIASYAAQPCQFREYLEQSDRQSAASGGASSASASAMPASFATFLEEFGSTASGSSTSLTVDSDNADDSGPIIPFALHKGKGKRPAKSSAKLRSAPPPTKKKQRLGRPSKPRKASKQAASVVVSSSGPPQSVASSLTAASLSTSSAPISGIAVSADSDVLSFASIPSGSDPPFLPIPRAPASPASSTASTASLPSTLVVSMDITPGTKASIPVEIDDDGCSGADGAASEASAAPGGLFSSPMVSQPRRDSRSTRAASTTAGLRSMADAENQAASDTLVLGLAALSNTPAATQASVARSTSTPDPAESTAVVAAASAAIVTSASARRRVASTHTGPVPPTRAAATPTPRLRVPGQWLQQPCPRCLGLGLRPSSL</sequence>
<reference evidence="2" key="1">
    <citation type="submission" date="2023-04" db="EMBL/GenBank/DDBJ databases">
        <title>Phytophthora fragariaefolia NBRC 109709.</title>
        <authorList>
            <person name="Ichikawa N."/>
            <person name="Sato H."/>
            <person name="Tonouchi N."/>
        </authorList>
    </citation>
    <scope>NUCLEOTIDE SEQUENCE</scope>
    <source>
        <strain evidence="2">NBRC 109709</strain>
    </source>
</reference>
<feature type="region of interest" description="Disordered" evidence="1">
    <location>
        <begin position="451"/>
        <end position="482"/>
    </location>
</feature>
<gene>
    <name evidence="2" type="ORF">Pfra01_001378300</name>
</gene>
<proteinExistence type="predicted"/>
<feature type="compositionally biased region" description="Low complexity" evidence="1">
    <location>
        <begin position="467"/>
        <end position="480"/>
    </location>
</feature>
<feature type="region of interest" description="Disordered" evidence="1">
    <location>
        <begin position="198"/>
        <end position="261"/>
    </location>
</feature>
<dbReference type="Proteomes" id="UP001165121">
    <property type="component" value="Unassembled WGS sequence"/>
</dbReference>
<protein>
    <submittedName>
        <fullName evidence="2">Unnamed protein product</fullName>
    </submittedName>
</protein>
<feature type="region of interest" description="Disordered" evidence="1">
    <location>
        <begin position="1"/>
        <end position="67"/>
    </location>
</feature>
<accession>A0A9W6XP85</accession>
<feature type="compositionally biased region" description="Low complexity" evidence="1">
    <location>
        <begin position="29"/>
        <end position="63"/>
    </location>
</feature>
<organism evidence="2 3">
    <name type="scientific">Phytophthora fragariaefolia</name>
    <dbReference type="NCBI Taxonomy" id="1490495"/>
    <lineage>
        <taxon>Eukaryota</taxon>
        <taxon>Sar</taxon>
        <taxon>Stramenopiles</taxon>
        <taxon>Oomycota</taxon>
        <taxon>Peronosporomycetes</taxon>
        <taxon>Peronosporales</taxon>
        <taxon>Peronosporaceae</taxon>
        <taxon>Phytophthora</taxon>
    </lineage>
</organism>
<comment type="caution">
    <text evidence="2">The sequence shown here is derived from an EMBL/GenBank/DDBJ whole genome shotgun (WGS) entry which is preliminary data.</text>
</comment>
<evidence type="ECO:0000256" key="1">
    <source>
        <dbReference type="SAM" id="MobiDB-lite"/>
    </source>
</evidence>
<name>A0A9W6XP85_9STRA</name>
<feature type="compositionally biased region" description="Low complexity" evidence="1">
    <location>
        <begin position="244"/>
        <end position="261"/>
    </location>
</feature>
<evidence type="ECO:0000313" key="3">
    <source>
        <dbReference type="Proteomes" id="UP001165121"/>
    </source>
</evidence>
<evidence type="ECO:0000313" key="2">
    <source>
        <dbReference type="EMBL" id="GMF42312.1"/>
    </source>
</evidence>